<keyword evidence="1" id="KW-0812">Transmembrane</keyword>
<feature type="transmembrane region" description="Helical" evidence="1">
    <location>
        <begin position="160"/>
        <end position="177"/>
    </location>
</feature>
<evidence type="ECO:0000313" key="2">
    <source>
        <dbReference type="EMBL" id="MDN7245027.1"/>
    </source>
</evidence>
<organism evidence="2 3">
    <name type="scientific">Planococcus shenhongbingii</name>
    <dbReference type="NCBI Taxonomy" id="3058398"/>
    <lineage>
        <taxon>Bacteria</taxon>
        <taxon>Bacillati</taxon>
        <taxon>Bacillota</taxon>
        <taxon>Bacilli</taxon>
        <taxon>Bacillales</taxon>
        <taxon>Caryophanaceae</taxon>
        <taxon>Planococcus</taxon>
    </lineage>
</organism>
<feature type="transmembrane region" description="Helical" evidence="1">
    <location>
        <begin position="21"/>
        <end position="42"/>
    </location>
</feature>
<reference evidence="2 3" key="1">
    <citation type="submission" date="2023-07" db="EMBL/GenBank/DDBJ databases">
        <title>Novel species in genus Planococcus.</title>
        <authorList>
            <person name="Ning S."/>
        </authorList>
    </citation>
    <scope>NUCLEOTIDE SEQUENCE [LARGE SCALE GENOMIC DNA]</scope>
    <source>
        <strain evidence="2 3">N017</strain>
    </source>
</reference>
<comment type="caution">
    <text evidence="2">The sequence shown here is derived from an EMBL/GenBank/DDBJ whole genome shotgun (WGS) entry which is preliminary data.</text>
</comment>
<evidence type="ECO:0000256" key="1">
    <source>
        <dbReference type="SAM" id="Phobius"/>
    </source>
</evidence>
<dbReference type="RefSeq" id="WP_301855577.1">
    <property type="nucleotide sequence ID" value="NZ_JAUJWU010000001.1"/>
</dbReference>
<feature type="transmembrane region" description="Helical" evidence="1">
    <location>
        <begin position="184"/>
        <end position="206"/>
    </location>
</feature>
<accession>A0ABT8NAW3</accession>
<evidence type="ECO:0000313" key="3">
    <source>
        <dbReference type="Proteomes" id="UP001172142"/>
    </source>
</evidence>
<dbReference type="Proteomes" id="UP001172142">
    <property type="component" value="Unassembled WGS sequence"/>
</dbReference>
<gene>
    <name evidence="2" type="ORF">QWY13_05900</name>
</gene>
<proteinExistence type="predicted"/>
<feature type="transmembrane region" description="Helical" evidence="1">
    <location>
        <begin position="230"/>
        <end position="251"/>
    </location>
</feature>
<protein>
    <submittedName>
        <fullName evidence="2">ABC transporter permease subunit</fullName>
    </submittedName>
</protein>
<keyword evidence="1" id="KW-0472">Membrane</keyword>
<keyword evidence="3" id="KW-1185">Reference proteome</keyword>
<name>A0ABT8NAW3_9BACL</name>
<keyword evidence="1" id="KW-1133">Transmembrane helix</keyword>
<dbReference type="EMBL" id="JAUJWU010000001">
    <property type="protein sequence ID" value="MDN7245027.1"/>
    <property type="molecule type" value="Genomic_DNA"/>
</dbReference>
<sequence length="261" mass="29077">MNQFGVLLKKEWRENFRNYKLFWIPVVFILFGIIEPLTNYFLPQILDSVGNLPEGAVIDIPPPEPEQILAAVMGQYQLVGLLVLVLAYMGAIAGERKNGTATLLYVRPLSFTAYFLSKWILASVVGLLSVWLGLITAYYYTMLLFERIDFTKFLQFAGTYSLWILLVVTFVLLLSAAMPNAGMAAAASLLLIIIFQLADGLFGAYWTVSPLKIPGYAVSWLLDSPGNKEFWGTMGISVFLILAMLGSGIWMSKYNASKTKV</sequence>
<dbReference type="PANTHER" id="PTHR43471">
    <property type="entry name" value="ABC TRANSPORTER PERMEASE"/>
    <property type="match status" value="1"/>
</dbReference>
<dbReference type="Pfam" id="PF12679">
    <property type="entry name" value="ABC2_membrane_2"/>
    <property type="match status" value="1"/>
</dbReference>
<feature type="transmembrane region" description="Helical" evidence="1">
    <location>
        <begin position="76"/>
        <end position="94"/>
    </location>
</feature>
<feature type="transmembrane region" description="Helical" evidence="1">
    <location>
        <begin position="115"/>
        <end position="140"/>
    </location>
</feature>